<accession>A0AAD6VSR4</accession>
<dbReference type="Pfam" id="PF00107">
    <property type="entry name" value="ADH_zinc_N"/>
    <property type="match status" value="1"/>
</dbReference>
<dbReference type="SMART" id="SM00829">
    <property type="entry name" value="PKS_ER"/>
    <property type="match status" value="1"/>
</dbReference>
<dbReference type="Gene3D" id="3.40.50.720">
    <property type="entry name" value="NAD(P)-binding Rossmann-like Domain"/>
    <property type="match status" value="1"/>
</dbReference>
<dbReference type="SUPFAM" id="SSF50129">
    <property type="entry name" value="GroES-like"/>
    <property type="match status" value="1"/>
</dbReference>
<evidence type="ECO:0000256" key="1">
    <source>
        <dbReference type="ARBA" id="ARBA00023002"/>
    </source>
</evidence>
<reference evidence="3" key="1">
    <citation type="submission" date="2023-03" db="EMBL/GenBank/DDBJ databases">
        <title>Massive genome expansion in bonnet fungi (Mycena s.s.) driven by repeated elements and novel gene families across ecological guilds.</title>
        <authorList>
            <consortium name="Lawrence Berkeley National Laboratory"/>
            <person name="Harder C.B."/>
            <person name="Miyauchi S."/>
            <person name="Viragh M."/>
            <person name="Kuo A."/>
            <person name="Thoen E."/>
            <person name="Andreopoulos B."/>
            <person name="Lu D."/>
            <person name="Skrede I."/>
            <person name="Drula E."/>
            <person name="Henrissat B."/>
            <person name="Morin E."/>
            <person name="Kohler A."/>
            <person name="Barry K."/>
            <person name="LaButti K."/>
            <person name="Morin E."/>
            <person name="Salamov A."/>
            <person name="Lipzen A."/>
            <person name="Mereny Z."/>
            <person name="Hegedus B."/>
            <person name="Baldrian P."/>
            <person name="Stursova M."/>
            <person name="Weitz H."/>
            <person name="Taylor A."/>
            <person name="Grigoriev I.V."/>
            <person name="Nagy L.G."/>
            <person name="Martin F."/>
            <person name="Kauserud H."/>
        </authorList>
    </citation>
    <scope>NUCLEOTIDE SEQUENCE</scope>
    <source>
        <strain evidence="3">9144</strain>
    </source>
</reference>
<gene>
    <name evidence="3" type="ORF">GGX14DRAFT_431753</name>
</gene>
<dbReference type="EMBL" id="JARJCW010000009">
    <property type="protein sequence ID" value="KAJ7220688.1"/>
    <property type="molecule type" value="Genomic_DNA"/>
</dbReference>
<dbReference type="InterPro" id="IPR020843">
    <property type="entry name" value="ER"/>
</dbReference>
<dbReference type="FunFam" id="3.40.50.720:FF:000121">
    <property type="entry name" value="Prostaglandin reductase 2"/>
    <property type="match status" value="1"/>
</dbReference>
<dbReference type="SUPFAM" id="SSF51735">
    <property type="entry name" value="NAD(P)-binding Rossmann-fold domains"/>
    <property type="match status" value="1"/>
</dbReference>
<dbReference type="InterPro" id="IPR011032">
    <property type="entry name" value="GroES-like_sf"/>
</dbReference>
<organism evidence="3 4">
    <name type="scientific">Mycena pura</name>
    <dbReference type="NCBI Taxonomy" id="153505"/>
    <lineage>
        <taxon>Eukaryota</taxon>
        <taxon>Fungi</taxon>
        <taxon>Dikarya</taxon>
        <taxon>Basidiomycota</taxon>
        <taxon>Agaricomycotina</taxon>
        <taxon>Agaricomycetes</taxon>
        <taxon>Agaricomycetidae</taxon>
        <taxon>Agaricales</taxon>
        <taxon>Marasmiineae</taxon>
        <taxon>Mycenaceae</taxon>
        <taxon>Mycena</taxon>
    </lineage>
</organism>
<dbReference type="PANTHER" id="PTHR43205:SF7">
    <property type="entry name" value="PROSTAGLANDIN REDUCTASE 1"/>
    <property type="match status" value="1"/>
</dbReference>
<protein>
    <recommendedName>
        <fullName evidence="2">Enoyl reductase (ER) domain-containing protein</fullName>
    </recommendedName>
</protein>
<keyword evidence="4" id="KW-1185">Reference proteome</keyword>
<sequence>MAPEPNPRVLYAKIPSSQHLIPGEHLVYDPAPTIDLECPLAKGQFLTKTLLLSPEPYMRERLRDPAINTYSTPMKVGQPLVGMALVIVLRSEKEGLRAGEYMVGFTPWEAYTVQPYVDARVEYKDFPSYTFDMDSLILKPVQDPQGAFPWPRFCSCLGVPGMAAYVGIEKIADVKPGQTIYVSSGASGVGSMVIQFCKQKGLKVIASASTDEKVKFMKSLGADVPFNYKTTPVAEVLAREGPIDRYFDNVGGEQFEAAVNNMSLNGVVVICGAISELNIPREQRYGNISTLFHRRIRVQGFLVTDSPDLLGRFFQEIPVLLAQGKLKSEEHLFWGMENGIAAFLSLFDGTAQAKPVVVLDPKYGASA</sequence>
<keyword evidence="1" id="KW-0560">Oxidoreductase</keyword>
<feature type="domain" description="Enoyl reductase (ER)" evidence="2">
    <location>
        <begin position="60"/>
        <end position="359"/>
    </location>
</feature>
<proteinExistence type="predicted"/>
<comment type="caution">
    <text evidence="3">The sequence shown here is derived from an EMBL/GenBank/DDBJ whole genome shotgun (WGS) entry which is preliminary data.</text>
</comment>
<dbReference type="CDD" id="cd05288">
    <property type="entry name" value="PGDH"/>
    <property type="match status" value="1"/>
</dbReference>
<dbReference type="Proteomes" id="UP001219525">
    <property type="component" value="Unassembled WGS sequence"/>
</dbReference>
<dbReference type="AlphaFoldDB" id="A0AAD6VSR4"/>
<dbReference type="PANTHER" id="PTHR43205">
    <property type="entry name" value="PROSTAGLANDIN REDUCTASE"/>
    <property type="match status" value="1"/>
</dbReference>
<dbReference type="InterPro" id="IPR045010">
    <property type="entry name" value="MDR_fam"/>
</dbReference>
<dbReference type="Pfam" id="PF16884">
    <property type="entry name" value="ADH_N_2"/>
    <property type="match status" value="1"/>
</dbReference>
<evidence type="ECO:0000259" key="2">
    <source>
        <dbReference type="SMART" id="SM00829"/>
    </source>
</evidence>
<evidence type="ECO:0000313" key="4">
    <source>
        <dbReference type="Proteomes" id="UP001219525"/>
    </source>
</evidence>
<dbReference type="InterPro" id="IPR013149">
    <property type="entry name" value="ADH-like_C"/>
</dbReference>
<evidence type="ECO:0000313" key="3">
    <source>
        <dbReference type="EMBL" id="KAJ7220688.1"/>
    </source>
</evidence>
<dbReference type="Gene3D" id="3.90.180.10">
    <property type="entry name" value="Medium-chain alcohol dehydrogenases, catalytic domain"/>
    <property type="match status" value="1"/>
</dbReference>
<name>A0AAD6VSR4_9AGAR</name>
<dbReference type="InterPro" id="IPR036291">
    <property type="entry name" value="NAD(P)-bd_dom_sf"/>
</dbReference>
<dbReference type="InterPro" id="IPR041694">
    <property type="entry name" value="ADH_N_2"/>
</dbReference>
<dbReference type="GO" id="GO:0016628">
    <property type="term" value="F:oxidoreductase activity, acting on the CH-CH group of donors, NAD or NADP as acceptor"/>
    <property type="evidence" value="ECO:0007669"/>
    <property type="project" value="InterPro"/>
</dbReference>